<evidence type="ECO:0000259" key="7">
    <source>
        <dbReference type="Pfam" id="PF08543"/>
    </source>
</evidence>
<comment type="catalytic activity">
    <reaction evidence="6">
        <text>pyridoxal + ATP = pyridoxal 5'-phosphate + ADP + H(+)</text>
        <dbReference type="Rhea" id="RHEA:10224"/>
        <dbReference type="ChEBI" id="CHEBI:15378"/>
        <dbReference type="ChEBI" id="CHEBI:17310"/>
        <dbReference type="ChEBI" id="CHEBI:30616"/>
        <dbReference type="ChEBI" id="CHEBI:456216"/>
        <dbReference type="ChEBI" id="CHEBI:597326"/>
        <dbReference type="EC" id="2.7.1.35"/>
    </reaction>
</comment>
<dbReference type="NCBIfam" id="NF004398">
    <property type="entry name" value="PRK05756.1"/>
    <property type="match status" value="1"/>
</dbReference>
<dbReference type="PANTHER" id="PTHR10534:SF2">
    <property type="entry name" value="PYRIDOXAL KINASE"/>
    <property type="match status" value="1"/>
</dbReference>
<reference evidence="9" key="1">
    <citation type="submission" date="2015-11" db="EMBL/GenBank/DDBJ databases">
        <title>Draft Genome Sequence of the Radioresistant Bacterium Deinococcus grandis, Isolated from Freshwater Fish in Japan.</title>
        <authorList>
            <person name="Satoh K."/>
            <person name="Onodera T."/>
            <person name="Omoso K."/>
            <person name="Takeda-Yano K."/>
            <person name="Katayama T."/>
            <person name="Oono Y."/>
            <person name="Narumi I."/>
        </authorList>
    </citation>
    <scope>NUCLEOTIDE SEQUENCE [LARGE SCALE GENOMIC DNA]</scope>
    <source>
        <strain evidence="9">ATCC 43672</strain>
    </source>
</reference>
<accession>A0A117DR90</accession>
<comment type="similarity">
    <text evidence="6">Belongs to the pyridoxine kinase family. PdxY subfamily.</text>
</comment>
<dbReference type="InterPro" id="IPR013749">
    <property type="entry name" value="PM/HMP-P_kinase-1"/>
</dbReference>
<dbReference type="AlphaFoldDB" id="A0A117DR90"/>
<evidence type="ECO:0000313" key="8">
    <source>
        <dbReference type="EMBL" id="GAQ22769.1"/>
    </source>
</evidence>
<dbReference type="Gene3D" id="3.40.1190.20">
    <property type="match status" value="1"/>
</dbReference>
<dbReference type="GO" id="GO:0009443">
    <property type="term" value="P:pyridoxal 5'-phosphate salvage"/>
    <property type="evidence" value="ECO:0007669"/>
    <property type="project" value="UniProtKB-UniRule"/>
</dbReference>
<dbReference type="GO" id="GO:0005524">
    <property type="term" value="F:ATP binding"/>
    <property type="evidence" value="ECO:0007669"/>
    <property type="project" value="UniProtKB-UniRule"/>
</dbReference>
<dbReference type="UniPathway" id="UPA01068">
    <property type="reaction ID" value="UER00298"/>
</dbReference>
<comment type="pathway">
    <text evidence="6">Cofactor metabolism; pyridoxal 5'-phosphate salvage; pyridoxal 5'-phosphate from pyridoxal: step 1/1.</text>
</comment>
<keyword evidence="4 6" id="KW-0067">ATP-binding</keyword>
<dbReference type="OrthoDB" id="9800808at2"/>
<dbReference type="InterPro" id="IPR004625">
    <property type="entry name" value="PyrdxlKinase"/>
</dbReference>
<evidence type="ECO:0000256" key="3">
    <source>
        <dbReference type="ARBA" id="ARBA00022777"/>
    </source>
</evidence>
<keyword evidence="2 6" id="KW-0547">Nucleotide-binding</keyword>
<evidence type="ECO:0000256" key="4">
    <source>
        <dbReference type="ARBA" id="ARBA00022840"/>
    </source>
</evidence>
<dbReference type="Pfam" id="PF08543">
    <property type="entry name" value="Phos_pyr_kin"/>
    <property type="match status" value="1"/>
</dbReference>
<proteinExistence type="inferred from homology"/>
<dbReference type="CDD" id="cd01173">
    <property type="entry name" value="pyridoxal_pyridoxamine_kinase"/>
    <property type="match status" value="1"/>
</dbReference>
<dbReference type="InterPro" id="IPR023685">
    <property type="entry name" value="Pyridoxal_kinase_PdxY"/>
</dbReference>
<dbReference type="HAMAP" id="MF_01639">
    <property type="entry name" value="PdxY"/>
    <property type="match status" value="1"/>
</dbReference>
<dbReference type="PANTHER" id="PTHR10534">
    <property type="entry name" value="PYRIDOXAL KINASE"/>
    <property type="match status" value="1"/>
</dbReference>
<comment type="subunit">
    <text evidence="6">Homodimer.</text>
</comment>
<evidence type="ECO:0000256" key="1">
    <source>
        <dbReference type="ARBA" id="ARBA00022679"/>
    </source>
</evidence>
<dbReference type="EC" id="2.7.1.35" evidence="6"/>
<keyword evidence="3 6" id="KW-0418">Kinase</keyword>
<sequence length="315" mass="33045">MLGGMKDAPPAAQPALSPAVTSPALPQNILSIQSWVAYGHVGNAAAVFPLQRLGFEVWAIHTVQFSNHTGYGAWTGAVFPPEQVADLIDGIEARGALGDCNAVLSGYMGSEGTVAAVVDAVRRVRVANPGALYACDPVMGDVGRGVFVRPELPDLIAAQAIPEADVVTPNQFELELLTGHTVDTLEHALEAARALRERLRAGGPRIVVVTSLVRSGAPEGSIETLVVTDGGAWLCRTPLLPLDPPRNGTGDAIAALFLGHYLRGGDAAQALSLSMSALYALLQRTHVAGTREIQLVAAQDEFLKPARLFEAQQVG</sequence>
<evidence type="ECO:0000256" key="2">
    <source>
        <dbReference type="ARBA" id="ARBA00022741"/>
    </source>
</evidence>
<comment type="function">
    <text evidence="6">Pyridoxal kinase involved in the salvage pathway of pyridoxal 5'-phosphate (PLP). Catalyzes the phosphorylation of pyridoxal to PLP.</text>
</comment>
<organism evidence="8 9">
    <name type="scientific">Deinococcus grandis</name>
    <dbReference type="NCBI Taxonomy" id="57498"/>
    <lineage>
        <taxon>Bacteria</taxon>
        <taxon>Thermotogati</taxon>
        <taxon>Deinococcota</taxon>
        <taxon>Deinococci</taxon>
        <taxon>Deinococcales</taxon>
        <taxon>Deinococcaceae</taxon>
        <taxon>Deinococcus</taxon>
    </lineage>
</organism>
<feature type="binding site" evidence="6">
    <location>
        <position position="136"/>
    </location>
    <ligand>
        <name>ATP</name>
        <dbReference type="ChEBI" id="CHEBI:30616"/>
    </ligand>
</feature>
<gene>
    <name evidence="6" type="primary">pdxY</name>
    <name evidence="8" type="ORF">DEIGR_102796</name>
</gene>
<dbReference type="InterPro" id="IPR029056">
    <property type="entry name" value="Ribokinase-like"/>
</dbReference>
<feature type="domain" description="Pyridoxamine kinase/Phosphomethylpyrimidine kinase" evidence="7">
    <location>
        <begin position="99"/>
        <end position="285"/>
    </location>
</feature>
<dbReference type="SUPFAM" id="SSF53613">
    <property type="entry name" value="Ribokinase-like"/>
    <property type="match status" value="1"/>
</dbReference>
<dbReference type="GO" id="GO:0008478">
    <property type="term" value="F:pyridoxal kinase activity"/>
    <property type="evidence" value="ECO:0007669"/>
    <property type="project" value="UniProtKB-UniRule"/>
</dbReference>
<dbReference type="NCBIfam" id="TIGR00687">
    <property type="entry name" value="pyridox_kin"/>
    <property type="match status" value="1"/>
</dbReference>
<dbReference type="GO" id="GO:0000287">
    <property type="term" value="F:magnesium ion binding"/>
    <property type="evidence" value="ECO:0007669"/>
    <property type="project" value="UniProtKB-UniRule"/>
</dbReference>
<dbReference type="GO" id="GO:0005829">
    <property type="term" value="C:cytosol"/>
    <property type="evidence" value="ECO:0007669"/>
    <property type="project" value="TreeGrafter"/>
</dbReference>
<evidence type="ECO:0000256" key="6">
    <source>
        <dbReference type="HAMAP-Rule" id="MF_01639"/>
    </source>
</evidence>
<comment type="cofactor">
    <cofactor evidence="6">
        <name>Mg(2+)</name>
        <dbReference type="ChEBI" id="CHEBI:18420"/>
    </cofactor>
</comment>
<name>A0A117DR90_9DEIO</name>
<comment type="caution">
    <text evidence="8">The sequence shown here is derived from an EMBL/GenBank/DDBJ whole genome shotgun (WGS) entry which is preliminary data.</text>
</comment>
<feature type="binding site" evidence="6">
    <location>
        <position position="251"/>
    </location>
    <ligand>
        <name>substrate</name>
    </ligand>
</feature>
<feature type="binding site" evidence="6">
    <location>
        <position position="173"/>
    </location>
    <ligand>
        <name>ATP</name>
        <dbReference type="ChEBI" id="CHEBI:30616"/>
    </ligand>
</feature>
<comment type="caution">
    <text evidence="6">Lacks conserved residue(s) required for the propagation of feature annotation.</text>
</comment>
<evidence type="ECO:0000313" key="9">
    <source>
        <dbReference type="Proteomes" id="UP000056209"/>
    </source>
</evidence>
<protein>
    <recommendedName>
        <fullName evidence="6">Pyridoxal kinase PdxY</fullName>
        <shortName evidence="6">PL kinase</shortName>
        <ecNumber evidence="6">2.7.1.35</ecNumber>
    </recommendedName>
</protein>
<keyword evidence="5 6" id="KW-0460">Magnesium</keyword>
<dbReference type="Proteomes" id="UP000056209">
    <property type="component" value="Unassembled WGS sequence"/>
</dbReference>
<keyword evidence="9" id="KW-1185">Reference proteome</keyword>
<keyword evidence="1 6" id="KW-0808">Transferase</keyword>
<feature type="binding site" evidence="6">
    <location>
        <position position="34"/>
    </location>
    <ligand>
        <name>substrate</name>
    </ligand>
</feature>
<evidence type="ECO:0000256" key="5">
    <source>
        <dbReference type="ARBA" id="ARBA00022842"/>
    </source>
</evidence>
<dbReference type="EMBL" id="BCMS01000001">
    <property type="protein sequence ID" value="GAQ22769.1"/>
    <property type="molecule type" value="Genomic_DNA"/>
</dbReference>